<comment type="similarity">
    <text evidence="2">Belongs to the repulsive guidance molecule (RGM) family.</text>
</comment>
<evidence type="ECO:0000313" key="11">
    <source>
        <dbReference type="EMBL" id="CAL1534103.1"/>
    </source>
</evidence>
<dbReference type="EMBL" id="CAXITT010000161">
    <property type="protein sequence ID" value="CAL1534103.1"/>
    <property type="molecule type" value="Genomic_DNA"/>
</dbReference>
<keyword evidence="6" id="KW-0472">Membrane</keyword>
<gene>
    <name evidence="11" type="ORF">GSLYS_00008063001</name>
</gene>
<sequence length="384" mass="42944">MAKQDLDINGPGPHDNQAKCKALRTYKHCMHGIAQSCNGDLVYYTARNFIRQQMDENHCPNHGDTVSPEPNHTRGPKPVPAVCHFNSRGGSFRHCGLFGDPHLRTFYEEFQTCKVKGAWPLVSNDYLTVQVTNNPVEGTLDATATSKLTVIVKGNAECTSKDFQTYQAQSNSLPSTFDDGRVTVGPYNSLELVEVDPGRHIEIHIRYIKTVVVVRQIGRYFTFSINMPEELVNQSSYGQEQQLCVRGCPQSELINYQEFLATRKYSSPLSSVVHVDGSVRTVVPRSTAEQICRDAKLVDFYFDSCVFDLMATGDQNFTLSALSALQDVVKLQPSLAQSMDNRTTLDLYDKEYGTNGSGMHNLRTCGGCQLVIFVTLLVHFLCYR</sequence>
<accession>A0AAV2HKP2</accession>
<evidence type="ECO:0000259" key="9">
    <source>
        <dbReference type="Pfam" id="PF06534"/>
    </source>
</evidence>
<keyword evidence="8" id="KW-0449">Lipoprotein</keyword>
<evidence type="ECO:0000256" key="3">
    <source>
        <dbReference type="ARBA" id="ARBA00022475"/>
    </source>
</evidence>
<comment type="subcellular location">
    <subcellularLocation>
        <location evidence="1">Cell membrane</location>
        <topology evidence="1">Lipid-anchor</topology>
        <topology evidence="1">GPI-anchor</topology>
    </subcellularLocation>
</comment>
<evidence type="ECO:0000259" key="10">
    <source>
        <dbReference type="Pfam" id="PF06535"/>
    </source>
</evidence>
<dbReference type="InterPro" id="IPR040287">
    <property type="entry name" value="RGM"/>
</dbReference>
<evidence type="ECO:0000256" key="1">
    <source>
        <dbReference type="ARBA" id="ARBA00004609"/>
    </source>
</evidence>
<feature type="domain" description="Repulsive guidance molecule C-terminal" evidence="9">
    <location>
        <begin position="92"/>
        <end position="333"/>
    </location>
</feature>
<dbReference type="Gene3D" id="3.40.1000.10">
    <property type="entry name" value="Mog1/PsbP, alpha/beta/alpha sandwich"/>
    <property type="match status" value="1"/>
</dbReference>
<evidence type="ECO:0000256" key="5">
    <source>
        <dbReference type="ARBA" id="ARBA00022729"/>
    </source>
</evidence>
<keyword evidence="7" id="KW-0325">Glycoprotein</keyword>
<reference evidence="11 12" key="1">
    <citation type="submission" date="2024-04" db="EMBL/GenBank/DDBJ databases">
        <authorList>
            <consortium name="Genoscope - CEA"/>
            <person name="William W."/>
        </authorList>
    </citation>
    <scope>NUCLEOTIDE SEQUENCE [LARGE SCALE GENOMIC DNA]</scope>
</reference>
<dbReference type="AlphaFoldDB" id="A0AAV2HKP2"/>
<evidence type="ECO:0000256" key="8">
    <source>
        <dbReference type="ARBA" id="ARBA00023288"/>
    </source>
</evidence>
<dbReference type="GO" id="GO:0098552">
    <property type="term" value="C:side of membrane"/>
    <property type="evidence" value="ECO:0007669"/>
    <property type="project" value="UniProtKB-KW"/>
</dbReference>
<organism evidence="11 12">
    <name type="scientific">Lymnaea stagnalis</name>
    <name type="common">Great pond snail</name>
    <name type="synonym">Helix stagnalis</name>
    <dbReference type="NCBI Taxonomy" id="6523"/>
    <lineage>
        <taxon>Eukaryota</taxon>
        <taxon>Metazoa</taxon>
        <taxon>Spiralia</taxon>
        <taxon>Lophotrochozoa</taxon>
        <taxon>Mollusca</taxon>
        <taxon>Gastropoda</taxon>
        <taxon>Heterobranchia</taxon>
        <taxon>Euthyneura</taxon>
        <taxon>Panpulmonata</taxon>
        <taxon>Hygrophila</taxon>
        <taxon>Lymnaeoidea</taxon>
        <taxon>Lymnaeidae</taxon>
        <taxon>Lymnaea</taxon>
    </lineage>
</organism>
<dbReference type="InterPro" id="IPR010536">
    <property type="entry name" value="RGM_N"/>
</dbReference>
<dbReference type="PANTHER" id="PTHR31428">
    <property type="entry name" value="RGM DOMAIN FAMILY MEMBER DRAG-1"/>
    <property type="match status" value="1"/>
</dbReference>
<dbReference type="Pfam" id="PF06535">
    <property type="entry name" value="RGM_N"/>
    <property type="match status" value="1"/>
</dbReference>
<dbReference type="GO" id="GO:0030509">
    <property type="term" value="P:BMP signaling pathway"/>
    <property type="evidence" value="ECO:0007669"/>
    <property type="project" value="TreeGrafter"/>
</dbReference>
<feature type="domain" description="Repulsive guidance molecule N-terminal" evidence="10">
    <location>
        <begin position="11"/>
        <end position="60"/>
    </location>
</feature>
<evidence type="ECO:0000256" key="7">
    <source>
        <dbReference type="ARBA" id="ARBA00023180"/>
    </source>
</evidence>
<protein>
    <recommendedName>
        <fullName evidence="13">Repulsive guidance molecule A</fullName>
    </recommendedName>
</protein>
<evidence type="ECO:0000313" key="12">
    <source>
        <dbReference type="Proteomes" id="UP001497497"/>
    </source>
</evidence>
<dbReference type="Pfam" id="PF06534">
    <property type="entry name" value="RGM_C"/>
    <property type="match status" value="1"/>
</dbReference>
<evidence type="ECO:0000256" key="4">
    <source>
        <dbReference type="ARBA" id="ARBA00022622"/>
    </source>
</evidence>
<dbReference type="GO" id="GO:0015026">
    <property type="term" value="F:coreceptor activity"/>
    <property type="evidence" value="ECO:0007669"/>
    <property type="project" value="TreeGrafter"/>
</dbReference>
<keyword evidence="3" id="KW-1003">Cell membrane</keyword>
<proteinExistence type="inferred from homology"/>
<keyword evidence="4" id="KW-0336">GPI-anchor</keyword>
<keyword evidence="12" id="KW-1185">Reference proteome</keyword>
<comment type="caution">
    <text evidence="11">The sequence shown here is derived from an EMBL/GenBank/DDBJ whole genome shotgun (WGS) entry which is preliminary data.</text>
</comment>
<evidence type="ECO:0000256" key="6">
    <source>
        <dbReference type="ARBA" id="ARBA00023136"/>
    </source>
</evidence>
<name>A0AAV2HKP2_LYMST</name>
<evidence type="ECO:0008006" key="13">
    <source>
        <dbReference type="Google" id="ProtNLM"/>
    </source>
</evidence>
<keyword evidence="5" id="KW-0732">Signal</keyword>
<dbReference type="InterPro" id="IPR009496">
    <property type="entry name" value="RGM_C"/>
</dbReference>
<evidence type="ECO:0000256" key="2">
    <source>
        <dbReference type="ARBA" id="ARBA00005321"/>
    </source>
</evidence>
<dbReference type="GO" id="GO:0005886">
    <property type="term" value="C:plasma membrane"/>
    <property type="evidence" value="ECO:0007669"/>
    <property type="project" value="UniProtKB-SubCell"/>
</dbReference>
<dbReference type="PANTHER" id="PTHR31428:SF6">
    <property type="entry name" value="REPULSIVE GUIDANCE MOLECULE B HOMOLOG DRAG-1"/>
    <property type="match status" value="1"/>
</dbReference>
<dbReference type="Proteomes" id="UP001497497">
    <property type="component" value="Unassembled WGS sequence"/>
</dbReference>